<name>A0A6L9QSI0_9ACTN</name>
<dbReference type="EMBL" id="JAAGLI010000844">
    <property type="protein sequence ID" value="NEA26924.1"/>
    <property type="molecule type" value="Genomic_DNA"/>
</dbReference>
<proteinExistence type="predicted"/>
<dbReference type="Proteomes" id="UP000475532">
    <property type="component" value="Unassembled WGS sequence"/>
</dbReference>
<evidence type="ECO:0000313" key="2">
    <source>
        <dbReference type="EMBL" id="NEA26924.1"/>
    </source>
</evidence>
<organism evidence="2 3">
    <name type="scientific">Actinomadura bangladeshensis</name>
    <dbReference type="NCBI Taxonomy" id="453573"/>
    <lineage>
        <taxon>Bacteria</taxon>
        <taxon>Bacillati</taxon>
        <taxon>Actinomycetota</taxon>
        <taxon>Actinomycetes</taxon>
        <taxon>Streptosporangiales</taxon>
        <taxon>Thermomonosporaceae</taxon>
        <taxon>Actinomadura</taxon>
    </lineage>
</organism>
<accession>A0A6L9QSI0</accession>
<dbReference type="AlphaFoldDB" id="A0A6L9QSI0"/>
<feature type="compositionally biased region" description="Basic residues" evidence="1">
    <location>
        <begin position="1"/>
        <end position="11"/>
    </location>
</feature>
<evidence type="ECO:0000313" key="3">
    <source>
        <dbReference type="Proteomes" id="UP000475532"/>
    </source>
</evidence>
<sequence>MCRRPSSRPHRASPAEPSRGRADTRGLLWRFVRSARADGLLAETCLLLRRATGWAPEQYSAWLRHTLGRVLEAPSR</sequence>
<gene>
    <name evidence="2" type="ORF">G3I70_31140</name>
</gene>
<feature type="region of interest" description="Disordered" evidence="1">
    <location>
        <begin position="1"/>
        <end position="21"/>
    </location>
</feature>
<evidence type="ECO:0000256" key="1">
    <source>
        <dbReference type="SAM" id="MobiDB-lite"/>
    </source>
</evidence>
<reference evidence="2 3" key="1">
    <citation type="submission" date="2020-01" db="EMBL/GenBank/DDBJ databases">
        <title>Insect and environment-associated Actinomycetes.</title>
        <authorList>
            <person name="Currrie C."/>
            <person name="Chevrette M."/>
            <person name="Carlson C."/>
            <person name="Stubbendieck R."/>
            <person name="Wendt-Pienkowski E."/>
        </authorList>
    </citation>
    <scope>NUCLEOTIDE SEQUENCE [LARGE SCALE GENOMIC DNA]</scope>
    <source>
        <strain evidence="2 3">SID10258</strain>
    </source>
</reference>
<protein>
    <submittedName>
        <fullName evidence="2">Uncharacterized protein</fullName>
    </submittedName>
</protein>
<dbReference type="RefSeq" id="WP_163060998.1">
    <property type="nucleotide sequence ID" value="NZ_JAAGLI010000844.1"/>
</dbReference>
<comment type="caution">
    <text evidence="2">The sequence shown here is derived from an EMBL/GenBank/DDBJ whole genome shotgun (WGS) entry which is preliminary data.</text>
</comment>